<dbReference type="AlphaFoldDB" id="A0A0F9G401"/>
<dbReference type="EMBL" id="LAZR01021473">
    <property type="protein sequence ID" value="KKL85206.1"/>
    <property type="molecule type" value="Genomic_DNA"/>
</dbReference>
<protein>
    <submittedName>
        <fullName evidence="2">Uncharacterized protein</fullName>
    </submittedName>
</protein>
<keyword evidence="1" id="KW-1133">Transmembrane helix</keyword>
<reference evidence="2" key="1">
    <citation type="journal article" date="2015" name="Nature">
        <title>Complex archaea that bridge the gap between prokaryotes and eukaryotes.</title>
        <authorList>
            <person name="Spang A."/>
            <person name="Saw J.H."/>
            <person name="Jorgensen S.L."/>
            <person name="Zaremba-Niedzwiedzka K."/>
            <person name="Martijn J."/>
            <person name="Lind A.E."/>
            <person name="van Eijk R."/>
            <person name="Schleper C."/>
            <person name="Guy L."/>
            <person name="Ettema T.J."/>
        </authorList>
    </citation>
    <scope>NUCLEOTIDE SEQUENCE</scope>
</reference>
<organism evidence="2">
    <name type="scientific">marine sediment metagenome</name>
    <dbReference type="NCBI Taxonomy" id="412755"/>
    <lineage>
        <taxon>unclassified sequences</taxon>
        <taxon>metagenomes</taxon>
        <taxon>ecological metagenomes</taxon>
    </lineage>
</organism>
<sequence length="101" mass="10347">MSSGPAPAMEKLVLLVLRAEGLRAAGHLGPSGVLASCLVALGDRARLALGLSGTAVAVVVFSVAVFSVHKVLPFRTGTAVCHSEEWVNQAVEARPTKTAPC</sequence>
<evidence type="ECO:0000256" key="1">
    <source>
        <dbReference type="SAM" id="Phobius"/>
    </source>
</evidence>
<name>A0A0F9G401_9ZZZZ</name>
<keyword evidence="1" id="KW-0472">Membrane</keyword>
<feature type="transmembrane region" description="Helical" evidence="1">
    <location>
        <begin position="45"/>
        <end position="66"/>
    </location>
</feature>
<proteinExistence type="predicted"/>
<gene>
    <name evidence="2" type="ORF">LCGC14_1957020</name>
</gene>
<evidence type="ECO:0000313" key="2">
    <source>
        <dbReference type="EMBL" id="KKL85206.1"/>
    </source>
</evidence>
<comment type="caution">
    <text evidence="2">The sequence shown here is derived from an EMBL/GenBank/DDBJ whole genome shotgun (WGS) entry which is preliminary data.</text>
</comment>
<accession>A0A0F9G401</accession>
<keyword evidence="1" id="KW-0812">Transmembrane</keyword>